<sequence length="173" mass="19539">MLSKDALEEILNKAGFGREKFKNSYYSTTYNNTAEIKKDLTAIPDGRNPKGAGRKPKMVKNPYIQEFINLVGDRLPQWLDDVIYGAGTHHESGNTRIPLRTLRTLLQSQEEFTVEGIKESLNRRSAIDGRSVGDRYARSVLCSLESAIKSIEYHLERGKSFHSYNTAEIKTGV</sequence>
<accession>A0A6G9RIA5</accession>
<dbReference type="Proteomes" id="UP000503580">
    <property type="component" value="Chromosome"/>
</dbReference>
<dbReference type="AlphaFoldDB" id="A0A6G9RIA5"/>
<reference evidence="1 2" key="1">
    <citation type="submission" date="2020-02" db="EMBL/GenBank/DDBJ databases">
        <title>Whole genome PO2S7.</title>
        <authorList>
            <person name="Singha K.M."/>
        </authorList>
    </citation>
    <scope>NUCLEOTIDE SEQUENCE [LARGE SCALE GENOMIC DNA]</scope>
    <source>
        <strain evidence="1 2">PO2S7</strain>
    </source>
</reference>
<dbReference type="RefSeq" id="WP_167575391.1">
    <property type="nucleotide sequence ID" value="NZ_CP050321.1"/>
</dbReference>
<protein>
    <submittedName>
        <fullName evidence="1">Uncharacterized protein</fullName>
    </submittedName>
</protein>
<dbReference type="KEGG" id="kgn:GY169_07625"/>
<proteinExistence type="predicted"/>
<gene>
    <name evidence="1" type="ORF">GY169_07625</name>
</gene>
<evidence type="ECO:0000313" key="1">
    <source>
        <dbReference type="EMBL" id="QIR26694.1"/>
    </source>
</evidence>
<keyword evidence="2" id="KW-1185">Reference proteome</keyword>
<evidence type="ECO:0000313" key="2">
    <source>
        <dbReference type="Proteomes" id="UP000503580"/>
    </source>
</evidence>
<name>A0A6G9RIA5_9ENTR</name>
<dbReference type="EMBL" id="CP050321">
    <property type="protein sequence ID" value="QIR26694.1"/>
    <property type="molecule type" value="Genomic_DNA"/>
</dbReference>
<organism evidence="1 2">
    <name type="scientific">Kluyvera genomosp. 3</name>
    <dbReference type="NCBI Taxonomy" id="2774055"/>
    <lineage>
        <taxon>Bacteria</taxon>
        <taxon>Pseudomonadati</taxon>
        <taxon>Pseudomonadota</taxon>
        <taxon>Gammaproteobacteria</taxon>
        <taxon>Enterobacterales</taxon>
        <taxon>Enterobacteriaceae</taxon>
        <taxon>Kluyvera</taxon>
    </lineage>
</organism>